<feature type="domain" description="KH type-2" evidence="6">
    <location>
        <begin position="38"/>
        <end position="85"/>
    </location>
</feature>
<protein>
    <recommendedName>
        <fullName evidence="6">KH type-2 domain-containing protein</fullName>
    </recommendedName>
</protein>
<reference evidence="7" key="1">
    <citation type="journal article" date="2014" name="Front. Microbiol.">
        <title>High frequency of phylogenetically diverse reductive dehalogenase-homologous genes in deep subseafloor sedimentary metagenomes.</title>
        <authorList>
            <person name="Kawai M."/>
            <person name="Futagami T."/>
            <person name="Toyoda A."/>
            <person name="Takaki Y."/>
            <person name="Nishi S."/>
            <person name="Hori S."/>
            <person name="Arai W."/>
            <person name="Tsubouchi T."/>
            <person name="Morono Y."/>
            <person name="Uchiyama I."/>
            <person name="Ito T."/>
            <person name="Fujiyama A."/>
            <person name="Inagaki F."/>
            <person name="Takami H."/>
        </authorList>
    </citation>
    <scope>NUCLEOTIDE SEQUENCE</scope>
    <source>
        <strain evidence="7">Expedition CK06-06</strain>
    </source>
</reference>
<dbReference type="Gene3D" id="3.30.300.20">
    <property type="match status" value="1"/>
</dbReference>
<evidence type="ECO:0000256" key="3">
    <source>
        <dbReference type="ARBA" id="ARBA00022884"/>
    </source>
</evidence>
<evidence type="ECO:0000313" key="7">
    <source>
        <dbReference type="EMBL" id="GAG55004.1"/>
    </source>
</evidence>
<dbReference type="FunFam" id="3.30.300.20:FF:000001">
    <property type="entry name" value="30S ribosomal protein S3"/>
    <property type="match status" value="1"/>
</dbReference>
<gene>
    <name evidence="7" type="ORF">S01H4_19196</name>
</gene>
<evidence type="ECO:0000259" key="6">
    <source>
        <dbReference type="PROSITE" id="PS50823"/>
    </source>
</evidence>
<dbReference type="EMBL" id="BART01008544">
    <property type="protein sequence ID" value="GAG55004.1"/>
    <property type="molecule type" value="Genomic_DNA"/>
</dbReference>
<organism evidence="7">
    <name type="scientific">marine sediment metagenome</name>
    <dbReference type="NCBI Taxonomy" id="412755"/>
    <lineage>
        <taxon>unclassified sequences</taxon>
        <taxon>metagenomes</taxon>
        <taxon>ecological metagenomes</taxon>
    </lineage>
</organism>
<dbReference type="GO" id="GO:0005840">
    <property type="term" value="C:ribosome"/>
    <property type="evidence" value="ECO:0007669"/>
    <property type="project" value="UniProtKB-KW"/>
</dbReference>
<evidence type="ECO:0000256" key="5">
    <source>
        <dbReference type="ARBA" id="ARBA00023274"/>
    </source>
</evidence>
<keyword evidence="5" id="KW-0687">Ribonucleoprotein</keyword>
<dbReference type="InterPro" id="IPR009019">
    <property type="entry name" value="KH_sf_prok-type"/>
</dbReference>
<evidence type="ECO:0000256" key="2">
    <source>
        <dbReference type="ARBA" id="ARBA00022730"/>
    </source>
</evidence>
<evidence type="ECO:0000256" key="4">
    <source>
        <dbReference type="ARBA" id="ARBA00022980"/>
    </source>
</evidence>
<comment type="caution">
    <text evidence="7">The sequence shown here is derived from an EMBL/GenBank/DDBJ whole genome shotgun (WGS) entry which is preliminary data.</text>
</comment>
<dbReference type="CDD" id="cd02412">
    <property type="entry name" value="KH-II_30S_S3"/>
    <property type="match status" value="1"/>
</dbReference>
<keyword evidence="2" id="KW-0699">rRNA-binding</keyword>
<name>X0YGA6_9ZZZZ</name>
<dbReference type="GO" id="GO:0019843">
    <property type="term" value="F:rRNA binding"/>
    <property type="evidence" value="ECO:0007669"/>
    <property type="project" value="UniProtKB-KW"/>
</dbReference>
<proteinExistence type="inferred from homology"/>
<keyword evidence="3" id="KW-0694">RNA-binding</keyword>
<feature type="non-terminal residue" evidence="7">
    <location>
        <position position="85"/>
    </location>
</feature>
<dbReference type="Pfam" id="PF07650">
    <property type="entry name" value="KH_2"/>
    <property type="match status" value="1"/>
</dbReference>
<dbReference type="InterPro" id="IPR015946">
    <property type="entry name" value="KH_dom-like_a/b"/>
</dbReference>
<dbReference type="AlphaFoldDB" id="X0YGA6"/>
<evidence type="ECO:0000256" key="1">
    <source>
        <dbReference type="ARBA" id="ARBA00010761"/>
    </source>
</evidence>
<dbReference type="PROSITE" id="PS50084">
    <property type="entry name" value="KH_TYPE_1"/>
    <property type="match status" value="1"/>
</dbReference>
<sequence length="85" mass="9716">MGRKVHPMGFRIGIIRDWQARWYADKHYASFLHADLKLRQAIQSKYSEAGISLLEIDRQANKVTVTIHTSRPGIVIGRGGQRVDE</sequence>
<accession>X0YGA6</accession>
<keyword evidence="4" id="KW-0689">Ribosomal protein</keyword>
<dbReference type="SUPFAM" id="SSF54814">
    <property type="entry name" value="Prokaryotic type KH domain (KH-domain type II)"/>
    <property type="match status" value="1"/>
</dbReference>
<dbReference type="GO" id="GO:1990904">
    <property type="term" value="C:ribonucleoprotein complex"/>
    <property type="evidence" value="ECO:0007669"/>
    <property type="project" value="UniProtKB-KW"/>
</dbReference>
<comment type="similarity">
    <text evidence="1">Belongs to the universal ribosomal protein uS3 family.</text>
</comment>
<dbReference type="PROSITE" id="PS50823">
    <property type="entry name" value="KH_TYPE_2"/>
    <property type="match status" value="1"/>
</dbReference>
<dbReference type="InterPro" id="IPR004044">
    <property type="entry name" value="KH_dom_type_2"/>
</dbReference>